<evidence type="ECO:0000256" key="2">
    <source>
        <dbReference type="ARBA" id="ARBA00023012"/>
    </source>
</evidence>
<sequence length="292" mass="31419">MLDTHRIAAQAASAPVLLELQGHPPAAAGDVVRLLVMGFTDAERRLLQGSVMLSRRRAPQLELVTEAEAERADVFMVDARDRLASRWAEGRPWLADRPVIWVDGREGAAPGHVQMARPVQWPILPMLLFRAMEQHPTVAGKPAPKQASPASAQRVRPAEAGRDVLVVDDSMAVRAYLRSLLEPRGIRVAEADGGEAALAATAAGAVDCVLMDVLMPGIDGFEACRRIKGRGGLVPPVVMLTSKSSPFNLVRGKMAGCDAYLTKPVDPAQLFQVLQAFVRLDLDLTQPAPLPA</sequence>
<keyword evidence="1 3" id="KW-0597">Phosphoprotein</keyword>
<dbReference type="RefSeq" id="WP_013901252.1">
    <property type="nucleotide sequence ID" value="NC_015677.1"/>
</dbReference>
<keyword evidence="2" id="KW-0902">Two-component regulatory system</keyword>
<dbReference type="EMBL" id="CP000245">
    <property type="protein sequence ID" value="AEG93020.1"/>
    <property type="molecule type" value="Genomic_DNA"/>
</dbReference>
<dbReference type="HOGENOM" id="CLU_952723_0_0_4"/>
<evidence type="ECO:0000256" key="3">
    <source>
        <dbReference type="PROSITE-ProRule" id="PRU00169"/>
    </source>
</evidence>
<dbReference type="PANTHER" id="PTHR45339:SF1">
    <property type="entry name" value="HYBRID SIGNAL TRANSDUCTION HISTIDINE KINASE J"/>
    <property type="match status" value="1"/>
</dbReference>
<evidence type="ECO:0000259" key="4">
    <source>
        <dbReference type="PROSITE" id="PS50110"/>
    </source>
</evidence>
<evidence type="ECO:0000313" key="6">
    <source>
        <dbReference type="Proteomes" id="UP000008385"/>
    </source>
</evidence>
<dbReference type="CDD" id="cd17574">
    <property type="entry name" value="REC_OmpR"/>
    <property type="match status" value="1"/>
</dbReference>
<dbReference type="AlphaFoldDB" id="F5XX76"/>
<evidence type="ECO:0000256" key="1">
    <source>
        <dbReference type="ARBA" id="ARBA00022553"/>
    </source>
</evidence>
<name>F5XX76_RAMTT</name>
<reference evidence="6" key="1">
    <citation type="submission" date="2006-01" db="EMBL/GenBank/DDBJ databases">
        <title>Genome of the cyst-dividing bacterium Ramlibacter tataouinensis.</title>
        <authorList>
            <person name="Barakat M."/>
            <person name="Ortet P."/>
            <person name="De Luca G."/>
            <person name="Jourlin-Castelli C."/>
            <person name="Ansaldi M."/>
            <person name="Py B."/>
            <person name="Fichant G."/>
            <person name="Coutinho P."/>
            <person name="Voulhoux R."/>
            <person name="Bastien O."/>
            <person name="Roy S."/>
            <person name="Marechal E."/>
            <person name="Henrissat B."/>
            <person name="Quentin Y."/>
            <person name="Noirot P."/>
            <person name="Filloux A."/>
            <person name="Mejean V."/>
            <person name="DuBow M."/>
            <person name="Barras F."/>
            <person name="Heulin T."/>
        </authorList>
    </citation>
    <scope>NUCLEOTIDE SEQUENCE [LARGE SCALE GENOMIC DNA]</scope>
    <source>
        <strain evidence="6">ATCC BAA-407 / DSM 14655 / LMG 21543 / TTB310</strain>
    </source>
</reference>
<dbReference type="Proteomes" id="UP000008385">
    <property type="component" value="Chromosome"/>
</dbReference>
<feature type="domain" description="Response regulatory" evidence="4">
    <location>
        <begin position="163"/>
        <end position="278"/>
    </location>
</feature>
<gene>
    <name evidence="5" type="ordered locus">Rta_19280</name>
</gene>
<proteinExistence type="predicted"/>
<dbReference type="KEGG" id="rta:Rta_19280"/>
<dbReference type="Gene3D" id="3.40.50.2300">
    <property type="match status" value="1"/>
</dbReference>
<dbReference type="InterPro" id="IPR001789">
    <property type="entry name" value="Sig_transdc_resp-reg_receiver"/>
</dbReference>
<dbReference type="InterPro" id="IPR011006">
    <property type="entry name" value="CheY-like_superfamily"/>
</dbReference>
<keyword evidence="6" id="KW-1185">Reference proteome</keyword>
<dbReference type="PANTHER" id="PTHR45339">
    <property type="entry name" value="HYBRID SIGNAL TRANSDUCTION HISTIDINE KINASE J"/>
    <property type="match status" value="1"/>
</dbReference>
<accession>F5XX76</accession>
<dbReference type="GO" id="GO:0000160">
    <property type="term" value="P:phosphorelay signal transduction system"/>
    <property type="evidence" value="ECO:0007669"/>
    <property type="project" value="UniProtKB-KW"/>
</dbReference>
<dbReference type="SUPFAM" id="SSF52172">
    <property type="entry name" value="CheY-like"/>
    <property type="match status" value="1"/>
</dbReference>
<dbReference type="Pfam" id="PF00072">
    <property type="entry name" value="Response_reg"/>
    <property type="match status" value="1"/>
</dbReference>
<dbReference type="OrthoDB" id="8889410at2"/>
<protein>
    <submittedName>
        <fullName evidence="5">Candidate response regulator, atypical CheY</fullName>
    </submittedName>
</protein>
<evidence type="ECO:0000313" key="5">
    <source>
        <dbReference type="EMBL" id="AEG93020.1"/>
    </source>
</evidence>
<dbReference type="SMART" id="SM00448">
    <property type="entry name" value="REC"/>
    <property type="match status" value="1"/>
</dbReference>
<dbReference type="STRING" id="365046.Rta_19280"/>
<feature type="modified residue" description="4-aspartylphosphate" evidence="3">
    <location>
        <position position="212"/>
    </location>
</feature>
<dbReference type="eggNOG" id="COG0745">
    <property type="taxonomic scope" value="Bacteria"/>
</dbReference>
<reference evidence="5 6" key="2">
    <citation type="journal article" date="2011" name="PLoS ONE">
        <title>The Cyst-Dividing Bacterium Ramlibacter tataouinensis TTB310 Genome Reveals a Well-Stocked Toolbox for Adaptation to a Desert Environment.</title>
        <authorList>
            <person name="De Luca G."/>
            <person name="Barakat M."/>
            <person name="Ortet P."/>
            <person name="Fochesato S."/>
            <person name="Jourlin-Castelli C."/>
            <person name="Ansaldi M."/>
            <person name="Py B."/>
            <person name="Fichant G."/>
            <person name="Coutinho P.M."/>
            <person name="Voulhoux R."/>
            <person name="Bastien O."/>
            <person name="Marechal E."/>
            <person name="Henrissat B."/>
            <person name="Quentin Y."/>
            <person name="Noirot P."/>
            <person name="Filloux A."/>
            <person name="Mejean V."/>
            <person name="Dubow M.S."/>
            <person name="Barras F."/>
            <person name="Barbe V."/>
            <person name="Weissenbach J."/>
            <person name="Mihalcescu I."/>
            <person name="Vermeglio A."/>
            <person name="Achouak W."/>
            <person name="Heulin T."/>
        </authorList>
    </citation>
    <scope>NUCLEOTIDE SEQUENCE [LARGE SCALE GENOMIC DNA]</scope>
    <source>
        <strain evidence="6">ATCC BAA-407 / DSM 14655 / LMG 21543 / TTB310</strain>
    </source>
</reference>
<dbReference type="PROSITE" id="PS50110">
    <property type="entry name" value="RESPONSE_REGULATORY"/>
    <property type="match status" value="1"/>
</dbReference>
<organism evidence="5 6">
    <name type="scientific">Ramlibacter tataouinensis (strain ATCC BAA-407 / DSM 14655 / LMG 21543 / TTB310)</name>
    <dbReference type="NCBI Taxonomy" id="365046"/>
    <lineage>
        <taxon>Bacteria</taxon>
        <taxon>Pseudomonadati</taxon>
        <taxon>Pseudomonadota</taxon>
        <taxon>Betaproteobacteria</taxon>
        <taxon>Burkholderiales</taxon>
        <taxon>Comamonadaceae</taxon>
        <taxon>Ramlibacter</taxon>
    </lineage>
</organism>